<dbReference type="PRINTS" id="PR00081">
    <property type="entry name" value="GDHRDH"/>
</dbReference>
<dbReference type="EMBL" id="QUQO01000001">
    <property type="protein sequence ID" value="RFB06089.1"/>
    <property type="molecule type" value="Genomic_DNA"/>
</dbReference>
<protein>
    <submittedName>
        <fullName evidence="4">SDR family NAD(P)-dependent oxidoreductase</fullName>
    </submittedName>
</protein>
<dbReference type="PROSITE" id="PS00061">
    <property type="entry name" value="ADH_SHORT"/>
    <property type="match status" value="1"/>
</dbReference>
<dbReference type="PRINTS" id="PR00080">
    <property type="entry name" value="SDRFAMILY"/>
</dbReference>
<reference evidence="4 5" key="1">
    <citation type="submission" date="2018-08" db="EMBL/GenBank/DDBJ databases">
        <title>Parvularcula sp. SM1705, isolated from surface water of the South Sea China.</title>
        <authorList>
            <person name="Sun L."/>
        </authorList>
    </citation>
    <scope>NUCLEOTIDE SEQUENCE [LARGE SCALE GENOMIC DNA]</scope>
    <source>
        <strain evidence="4 5">SM1705</strain>
    </source>
</reference>
<keyword evidence="5" id="KW-1185">Reference proteome</keyword>
<evidence type="ECO:0000256" key="3">
    <source>
        <dbReference type="RuleBase" id="RU000363"/>
    </source>
</evidence>
<gene>
    <name evidence="4" type="ORF">DX908_12930</name>
</gene>
<evidence type="ECO:0000313" key="5">
    <source>
        <dbReference type="Proteomes" id="UP000264589"/>
    </source>
</evidence>
<dbReference type="AlphaFoldDB" id="A0A371RKV8"/>
<dbReference type="GO" id="GO:0016020">
    <property type="term" value="C:membrane"/>
    <property type="evidence" value="ECO:0007669"/>
    <property type="project" value="TreeGrafter"/>
</dbReference>
<organism evidence="4 5">
    <name type="scientific">Parvularcula marina</name>
    <dbReference type="NCBI Taxonomy" id="2292771"/>
    <lineage>
        <taxon>Bacteria</taxon>
        <taxon>Pseudomonadati</taxon>
        <taxon>Pseudomonadota</taxon>
        <taxon>Alphaproteobacteria</taxon>
        <taxon>Parvularculales</taxon>
        <taxon>Parvularculaceae</taxon>
        <taxon>Parvularcula</taxon>
    </lineage>
</organism>
<proteinExistence type="inferred from homology"/>
<accession>A0A371RKV8</accession>
<dbReference type="SUPFAM" id="SSF51735">
    <property type="entry name" value="NAD(P)-binding Rossmann-fold domains"/>
    <property type="match status" value="1"/>
</dbReference>
<comment type="similarity">
    <text evidence="1 3">Belongs to the short-chain dehydrogenases/reductases (SDR) family.</text>
</comment>
<evidence type="ECO:0000256" key="2">
    <source>
        <dbReference type="ARBA" id="ARBA00023002"/>
    </source>
</evidence>
<dbReference type="InParanoid" id="A0A371RKV8"/>
<comment type="caution">
    <text evidence="4">The sequence shown here is derived from an EMBL/GenBank/DDBJ whole genome shotgun (WGS) entry which is preliminary data.</text>
</comment>
<dbReference type="RefSeq" id="WP_116392722.1">
    <property type="nucleotide sequence ID" value="NZ_QUQO01000001.1"/>
</dbReference>
<dbReference type="PANTHER" id="PTHR44196:SF1">
    <property type="entry name" value="DEHYDROGENASE_REDUCTASE SDR FAMILY MEMBER 7B"/>
    <property type="match status" value="1"/>
</dbReference>
<dbReference type="OrthoDB" id="9810734at2"/>
<dbReference type="Gene3D" id="3.40.50.720">
    <property type="entry name" value="NAD(P)-binding Rossmann-like Domain"/>
    <property type="match status" value="1"/>
</dbReference>
<dbReference type="InterPro" id="IPR002347">
    <property type="entry name" value="SDR_fam"/>
</dbReference>
<evidence type="ECO:0000313" key="4">
    <source>
        <dbReference type="EMBL" id="RFB06089.1"/>
    </source>
</evidence>
<sequence length="249" mass="26780">MLLTGHKALVTGASRGIGLELARGLLKRGAQVLALSRSGAPVKELEDAYPGRVEFLPADLSRRDHVNALIGTLQSEQPDLSILINNAGVQYELDLFGKEQARMIEQARDEIEVNLTSIIELTTGLLPVLKAQPAAAIVNITSSLALAPKKSAPVYCATKAGLRSFTKTLRYQCEEKAPHVLVVDAMMGLVETDMTAGRGKKMITPERAAREVLDGLQKEKTEIAIAQAALVKVIARIAPSIAERILKNA</sequence>
<keyword evidence="2" id="KW-0560">Oxidoreductase</keyword>
<dbReference type="GO" id="GO:0016491">
    <property type="term" value="F:oxidoreductase activity"/>
    <property type="evidence" value="ECO:0007669"/>
    <property type="project" value="UniProtKB-KW"/>
</dbReference>
<name>A0A371RKV8_9PROT</name>
<evidence type="ECO:0000256" key="1">
    <source>
        <dbReference type="ARBA" id="ARBA00006484"/>
    </source>
</evidence>
<dbReference type="PANTHER" id="PTHR44196">
    <property type="entry name" value="DEHYDROGENASE/REDUCTASE SDR FAMILY MEMBER 7B"/>
    <property type="match status" value="1"/>
</dbReference>
<dbReference type="Pfam" id="PF00106">
    <property type="entry name" value="adh_short"/>
    <property type="match status" value="1"/>
</dbReference>
<dbReference type="Proteomes" id="UP000264589">
    <property type="component" value="Unassembled WGS sequence"/>
</dbReference>
<dbReference type="InterPro" id="IPR036291">
    <property type="entry name" value="NAD(P)-bd_dom_sf"/>
</dbReference>
<dbReference type="InterPro" id="IPR020904">
    <property type="entry name" value="Sc_DH/Rdtase_CS"/>
</dbReference>